<dbReference type="InterPro" id="IPR017441">
    <property type="entry name" value="Protein_kinase_ATP_BS"/>
</dbReference>
<gene>
    <name evidence="12" type="ORF">T265_10160</name>
</gene>
<dbReference type="InterPro" id="IPR000719">
    <property type="entry name" value="Prot_kinase_dom"/>
</dbReference>
<dbReference type="FunFam" id="1.10.510.10:FF:000768">
    <property type="entry name" value="Non-specific serine/threonine protein kinase"/>
    <property type="match status" value="1"/>
</dbReference>
<dbReference type="FunFam" id="3.30.200.20:FF:000705">
    <property type="entry name" value="Non-specific serine/threonine protein kinase"/>
    <property type="match status" value="1"/>
</dbReference>
<protein>
    <recommendedName>
        <fullName evidence="3">non-specific serine/threonine protein kinase</fullName>
        <ecNumber evidence="3">2.7.11.1</ecNumber>
    </recommendedName>
</protein>
<dbReference type="AlphaFoldDB" id="A0A074Z7H5"/>
<comment type="similarity">
    <text evidence="2">Belongs to the protein kinase superfamily. STE Ser/Thr protein kinase family. STE20 subfamily.</text>
</comment>
<dbReference type="CTD" id="20324328"/>
<evidence type="ECO:0000313" key="12">
    <source>
        <dbReference type="EMBL" id="KER21537.1"/>
    </source>
</evidence>
<dbReference type="PANTHER" id="PTHR45832:SF22">
    <property type="entry name" value="SERINE_THREONINE-PROTEIN KINASE SAMKA-RELATED"/>
    <property type="match status" value="1"/>
</dbReference>
<dbReference type="OrthoDB" id="2914378at2759"/>
<accession>A0A074Z7H5</accession>
<evidence type="ECO:0000256" key="5">
    <source>
        <dbReference type="ARBA" id="ARBA00022723"/>
    </source>
</evidence>
<feature type="domain" description="Protein kinase" evidence="11">
    <location>
        <begin position="721"/>
        <end position="972"/>
    </location>
</feature>
<dbReference type="GO" id="GO:0004674">
    <property type="term" value="F:protein serine/threonine kinase activity"/>
    <property type="evidence" value="ECO:0007669"/>
    <property type="project" value="UniProtKB-EC"/>
</dbReference>
<dbReference type="RefSeq" id="XP_009174714.1">
    <property type="nucleotide sequence ID" value="XM_009176450.1"/>
</dbReference>
<dbReference type="InterPro" id="IPR011009">
    <property type="entry name" value="Kinase-like_dom_sf"/>
</dbReference>
<evidence type="ECO:0000256" key="7">
    <source>
        <dbReference type="ARBA" id="ARBA00022840"/>
    </source>
</evidence>
<reference evidence="12 13" key="1">
    <citation type="submission" date="2013-11" db="EMBL/GenBank/DDBJ databases">
        <title>Opisthorchis viverrini - life in the bile duct.</title>
        <authorList>
            <person name="Young N.D."/>
            <person name="Nagarajan N."/>
            <person name="Lin S.J."/>
            <person name="Korhonen P.K."/>
            <person name="Jex A.R."/>
            <person name="Hall R.S."/>
            <person name="Safavi-Hemami H."/>
            <person name="Kaewkong W."/>
            <person name="Bertrand D."/>
            <person name="Gao S."/>
            <person name="Seet Q."/>
            <person name="Wongkham S."/>
            <person name="Teh B.T."/>
            <person name="Wongkham C."/>
            <person name="Intapan P.M."/>
            <person name="Maleewong W."/>
            <person name="Yang X."/>
            <person name="Hu M."/>
            <person name="Wang Z."/>
            <person name="Hofmann A."/>
            <person name="Sternberg P.W."/>
            <person name="Tan P."/>
            <person name="Wang J."/>
            <person name="Gasser R.B."/>
        </authorList>
    </citation>
    <scope>NUCLEOTIDE SEQUENCE [LARGE SCALE GENOMIC DNA]</scope>
</reference>
<dbReference type="PROSITE" id="PS50011">
    <property type="entry name" value="PROTEIN_KINASE_DOM"/>
    <property type="match status" value="1"/>
</dbReference>
<keyword evidence="8" id="KW-0460">Magnesium</keyword>
<evidence type="ECO:0000256" key="6">
    <source>
        <dbReference type="ARBA" id="ARBA00022741"/>
    </source>
</evidence>
<evidence type="ECO:0000256" key="2">
    <source>
        <dbReference type="ARBA" id="ARBA00008874"/>
    </source>
</evidence>
<dbReference type="Proteomes" id="UP000054324">
    <property type="component" value="Unassembled WGS sequence"/>
</dbReference>
<keyword evidence="6 9" id="KW-0547">Nucleotide-binding</keyword>
<feature type="compositionally biased region" description="Polar residues" evidence="10">
    <location>
        <begin position="361"/>
        <end position="370"/>
    </location>
</feature>
<dbReference type="Pfam" id="PF00069">
    <property type="entry name" value="Pkinase"/>
    <property type="match status" value="1"/>
</dbReference>
<evidence type="ECO:0000256" key="3">
    <source>
        <dbReference type="ARBA" id="ARBA00012513"/>
    </source>
</evidence>
<dbReference type="InterPro" id="IPR051931">
    <property type="entry name" value="PAK3-like"/>
</dbReference>
<dbReference type="Gene3D" id="3.90.810.10">
    <property type="entry name" value="CRIB domain"/>
    <property type="match status" value="1"/>
</dbReference>
<keyword evidence="4" id="KW-0808">Transferase</keyword>
<feature type="compositionally biased region" description="Polar residues" evidence="10">
    <location>
        <begin position="642"/>
        <end position="662"/>
    </location>
</feature>
<dbReference type="EMBL" id="KL596959">
    <property type="protein sequence ID" value="KER21537.1"/>
    <property type="molecule type" value="Genomic_DNA"/>
</dbReference>
<evidence type="ECO:0000313" key="13">
    <source>
        <dbReference type="Proteomes" id="UP000054324"/>
    </source>
</evidence>
<dbReference type="PROSITE" id="PS00108">
    <property type="entry name" value="PROTEIN_KINASE_ST"/>
    <property type="match status" value="1"/>
</dbReference>
<dbReference type="PANTHER" id="PTHR45832">
    <property type="entry name" value="SERINE/THREONINE-PROTEIN KINASE SAMKA-RELATED-RELATED"/>
    <property type="match status" value="1"/>
</dbReference>
<keyword evidence="5" id="KW-0479">Metal-binding</keyword>
<evidence type="ECO:0000259" key="11">
    <source>
        <dbReference type="PROSITE" id="PS50011"/>
    </source>
</evidence>
<feature type="region of interest" description="Disordered" evidence="10">
    <location>
        <begin position="1"/>
        <end position="21"/>
    </location>
</feature>
<evidence type="ECO:0000256" key="8">
    <source>
        <dbReference type="ARBA" id="ARBA00022842"/>
    </source>
</evidence>
<sequence length="1000" mass="111288">MHSRYADFVPTKPLPDLPKKSGRGRIRLFRLPKLSNDPKISSPTCVSHDIHVVFDANTGEFRLVSKQTIQLTAPPLSGARWVKWLEREFIDRKARGSNRTSASRLPLSTLGQPDSIPALVLPSGSVAARPWKGTALNVLICFKCITLLRNVNKIKSKINRSAVAPFRCLAAMPPEGSTRAGILPGCPSLDRRSREAEVGLEPQTFWSGMPEEWLQWLRAANIPFHERERNPELVIEVLQCYDAATHHAQRQKFLTTNRSKWGSSIQSEPQQLSTSIANSKHQESSDSVFRFTNRPQDPAGFGAWSSTGPEPHLLRSESLSEGAQRLRLSSPPPPPIPPHYVTLGRRPGAHSEQPEHKPDVSATSIPTSQSMHDRRSLAIATGNQCFVSQRSTSPHACFVSQRSTSPHAVEKDRKNIAHAEFLPYDFIDCESSSSFSNIYYGSSSFTSGQLNDSSMPEETYPVELLFEPNELMTEEPYGVEEILTNRRPRLSPVPAATDRYNTVSRAGDIHLEKFQEHVEDVAGDVDFRRHSHCGISEAAFLASKTDSRYPSHEFHAQLAVPEVYDEISCSISPQSDELDIPSGGGSHVVGVDESSPDKRPGGDQLINQAHPTHSRGRTVVKVSDGQKRHKRSAAHQGRMSPDSLTGLTNGDDSSVGAQQQLPSDKFHHTPNGSDSIKDLPHTPLLLSRRSPNFRRMVRLRDEQIIDRIRAIVTRGEFQAKYETLGSIGHGASGIVHIGRNLQSGCRVAIKQMNLRKQPKKELILNEILVMRAYRNQNIVNYLDSYLRGDELWVVMEYLDGGSLTDVLTETCMSESHIATVCRETLQALEFLHSKQVIHRDIKSDNILLGLDGSVKLTDFGFCAQLTSDSGLKRNTMVGTPYWMAPEIVSRKPYGNKVDIWSLGIMTLEMIEGEPPYLSENPLKALYLIATNGKPDFCKDNLSTELLNFLDRCLEVDVQLRASAANLLKHPLILTKSKHVQSLIPLILLAREQIRAAMPSS</sequence>
<feature type="region of interest" description="Disordered" evidence="10">
    <location>
        <begin position="259"/>
        <end position="373"/>
    </location>
</feature>
<name>A0A074Z7H5_OPIVI</name>
<dbReference type="GO" id="GO:0046872">
    <property type="term" value="F:metal ion binding"/>
    <property type="evidence" value="ECO:0007669"/>
    <property type="project" value="UniProtKB-KW"/>
</dbReference>
<dbReference type="PROSITE" id="PS00107">
    <property type="entry name" value="PROTEIN_KINASE_ATP"/>
    <property type="match status" value="1"/>
</dbReference>
<dbReference type="GO" id="GO:0005524">
    <property type="term" value="F:ATP binding"/>
    <property type="evidence" value="ECO:0007669"/>
    <property type="project" value="UniProtKB-UniRule"/>
</dbReference>
<evidence type="ECO:0000256" key="4">
    <source>
        <dbReference type="ARBA" id="ARBA00022679"/>
    </source>
</evidence>
<keyword evidence="13" id="KW-1185">Reference proteome</keyword>
<dbReference type="Gene3D" id="3.30.200.20">
    <property type="entry name" value="Phosphorylase Kinase, domain 1"/>
    <property type="match status" value="1"/>
</dbReference>
<feature type="region of interest" description="Disordered" evidence="10">
    <location>
        <begin position="574"/>
        <end position="683"/>
    </location>
</feature>
<proteinExistence type="inferred from homology"/>
<comment type="cofactor">
    <cofactor evidence="1">
        <name>Mg(2+)</name>
        <dbReference type="ChEBI" id="CHEBI:18420"/>
    </cofactor>
</comment>
<dbReference type="SMART" id="SM00220">
    <property type="entry name" value="S_TKc"/>
    <property type="match status" value="1"/>
</dbReference>
<evidence type="ECO:0000256" key="9">
    <source>
        <dbReference type="PROSITE-ProRule" id="PRU10141"/>
    </source>
</evidence>
<dbReference type="STRING" id="6198.A0A074Z7H5"/>
<dbReference type="CDD" id="cd06614">
    <property type="entry name" value="STKc_PAK"/>
    <property type="match status" value="1"/>
</dbReference>
<dbReference type="Gene3D" id="1.10.510.10">
    <property type="entry name" value="Transferase(Phosphotransferase) domain 1"/>
    <property type="match status" value="1"/>
</dbReference>
<evidence type="ECO:0000256" key="1">
    <source>
        <dbReference type="ARBA" id="ARBA00001946"/>
    </source>
</evidence>
<dbReference type="SUPFAM" id="SSF56112">
    <property type="entry name" value="Protein kinase-like (PK-like)"/>
    <property type="match status" value="1"/>
</dbReference>
<keyword evidence="7 9" id="KW-0067">ATP-binding</keyword>
<dbReference type="KEGG" id="ovi:T265_10160"/>
<evidence type="ECO:0000256" key="10">
    <source>
        <dbReference type="SAM" id="MobiDB-lite"/>
    </source>
</evidence>
<organism evidence="12 13">
    <name type="scientific">Opisthorchis viverrini</name>
    <name type="common">Southeast Asian liver fluke</name>
    <dbReference type="NCBI Taxonomy" id="6198"/>
    <lineage>
        <taxon>Eukaryota</taxon>
        <taxon>Metazoa</taxon>
        <taxon>Spiralia</taxon>
        <taxon>Lophotrochozoa</taxon>
        <taxon>Platyhelminthes</taxon>
        <taxon>Trematoda</taxon>
        <taxon>Digenea</taxon>
        <taxon>Opisthorchiida</taxon>
        <taxon>Opisthorchiata</taxon>
        <taxon>Opisthorchiidae</taxon>
        <taxon>Opisthorchis</taxon>
    </lineage>
</organism>
<feature type="compositionally biased region" description="Polar residues" evidence="10">
    <location>
        <begin position="259"/>
        <end position="279"/>
    </location>
</feature>
<dbReference type="InterPro" id="IPR036936">
    <property type="entry name" value="CRIB_dom_sf"/>
</dbReference>
<dbReference type="GeneID" id="20324328"/>
<dbReference type="InterPro" id="IPR008271">
    <property type="entry name" value="Ser/Thr_kinase_AS"/>
</dbReference>
<feature type="binding site" evidence="9">
    <location>
        <position position="750"/>
    </location>
    <ligand>
        <name>ATP</name>
        <dbReference type="ChEBI" id="CHEBI:30616"/>
    </ligand>
</feature>
<dbReference type="EC" id="2.7.11.1" evidence="3"/>